<proteinExistence type="predicted"/>
<protein>
    <submittedName>
        <fullName evidence="2">Uncharacterized protein</fullName>
    </submittedName>
</protein>
<feature type="compositionally biased region" description="Acidic residues" evidence="1">
    <location>
        <begin position="47"/>
        <end position="68"/>
    </location>
</feature>
<gene>
    <name evidence="2" type="ORF">BD31_I0096</name>
</gene>
<evidence type="ECO:0000256" key="1">
    <source>
        <dbReference type="SAM" id="MobiDB-lite"/>
    </source>
</evidence>
<reference evidence="2 3" key="1">
    <citation type="journal article" date="2012" name="J. Bacteriol.">
        <title>Genome sequence of "Candidatus Nitrosopumilus salaria" BD31, an ammonia-oxidizing archaeon from the San Francisco Bay estuary.</title>
        <authorList>
            <person name="Mosier A.C."/>
            <person name="Allen E.E."/>
            <person name="Kim M."/>
            <person name="Ferriera S."/>
            <person name="Francis C.A."/>
        </authorList>
    </citation>
    <scope>NUCLEOTIDE SEQUENCE [LARGE SCALE GENOMIC DNA]</scope>
    <source>
        <strain evidence="2 3">BD31</strain>
    </source>
</reference>
<dbReference type="Proteomes" id="UP000003423">
    <property type="component" value="Unassembled WGS sequence"/>
</dbReference>
<accession>I3D2J5</accession>
<feature type="region of interest" description="Disordered" evidence="1">
    <location>
        <begin position="40"/>
        <end position="68"/>
    </location>
</feature>
<keyword evidence="3" id="KW-1185">Reference proteome</keyword>
<evidence type="ECO:0000313" key="3">
    <source>
        <dbReference type="Proteomes" id="UP000003423"/>
    </source>
</evidence>
<sequence length="68" mass="7367">MNKKILIGIAIVIIVTAVGIAGAKSMLGDDATELPFEEEAEKTLDLQEGDESSEIGESEEDEYRENNP</sequence>
<evidence type="ECO:0000313" key="2">
    <source>
        <dbReference type="EMBL" id="EIJ65938.1"/>
    </source>
</evidence>
<dbReference type="AlphaFoldDB" id="I3D2J5"/>
<comment type="caution">
    <text evidence="2">The sequence shown here is derived from an EMBL/GenBank/DDBJ whole genome shotgun (WGS) entry which is preliminary data.</text>
</comment>
<organism evidence="2 3">
    <name type="scientific">Candidatus Nitrosopumilus salarius BD31</name>
    <dbReference type="NCBI Taxonomy" id="859350"/>
    <lineage>
        <taxon>Archaea</taxon>
        <taxon>Nitrososphaerota</taxon>
        <taxon>Nitrososphaeria</taxon>
        <taxon>Nitrosopumilales</taxon>
        <taxon>Nitrosopumilaceae</taxon>
        <taxon>Nitrosopumilus</taxon>
    </lineage>
</organism>
<dbReference type="EMBL" id="AEXL02000090">
    <property type="protein sequence ID" value="EIJ65938.1"/>
    <property type="molecule type" value="Genomic_DNA"/>
</dbReference>
<dbReference type="RefSeq" id="WP_008299337.1">
    <property type="nucleotide sequence ID" value="NZ_AEXL02000090.1"/>
</dbReference>
<name>I3D2J5_9ARCH</name>
<dbReference type="PATRIC" id="fig|859350.6.peg.1024"/>